<protein>
    <recommendedName>
        <fullName evidence="3">DJ-1/PfpI domain-containing protein</fullName>
    </recommendedName>
</protein>
<evidence type="ECO:0000313" key="1">
    <source>
        <dbReference type="EMBL" id="GAA3617103.1"/>
    </source>
</evidence>
<dbReference type="RefSeq" id="WP_345577628.1">
    <property type="nucleotide sequence ID" value="NZ_BAABDQ010000055.1"/>
</dbReference>
<proteinExistence type="predicted"/>
<organism evidence="1 2">
    <name type="scientific">Nonomuraea rosea</name>
    <dbReference type="NCBI Taxonomy" id="638574"/>
    <lineage>
        <taxon>Bacteria</taxon>
        <taxon>Bacillati</taxon>
        <taxon>Actinomycetota</taxon>
        <taxon>Actinomycetes</taxon>
        <taxon>Streptosporangiales</taxon>
        <taxon>Streptosporangiaceae</taxon>
        <taxon>Nonomuraea</taxon>
    </lineage>
</organism>
<dbReference type="Proteomes" id="UP001500630">
    <property type="component" value="Unassembled WGS sequence"/>
</dbReference>
<comment type="caution">
    <text evidence="1">The sequence shown here is derived from an EMBL/GenBank/DDBJ whole genome shotgun (WGS) entry which is preliminary data.</text>
</comment>
<gene>
    <name evidence="1" type="ORF">GCM10022419_123120</name>
</gene>
<keyword evidence="2" id="KW-1185">Reference proteome</keyword>
<reference evidence="2" key="1">
    <citation type="journal article" date="2019" name="Int. J. Syst. Evol. Microbiol.">
        <title>The Global Catalogue of Microorganisms (GCM) 10K type strain sequencing project: providing services to taxonomists for standard genome sequencing and annotation.</title>
        <authorList>
            <consortium name="The Broad Institute Genomics Platform"/>
            <consortium name="The Broad Institute Genome Sequencing Center for Infectious Disease"/>
            <person name="Wu L."/>
            <person name="Ma J."/>
        </authorList>
    </citation>
    <scope>NUCLEOTIDE SEQUENCE [LARGE SCALE GENOMIC DNA]</scope>
    <source>
        <strain evidence="2">JCM 17326</strain>
    </source>
</reference>
<evidence type="ECO:0000313" key="2">
    <source>
        <dbReference type="Proteomes" id="UP001500630"/>
    </source>
</evidence>
<dbReference type="Gene3D" id="3.40.50.880">
    <property type="match status" value="1"/>
</dbReference>
<name>A0ABP6ZQE3_9ACTN</name>
<dbReference type="InterPro" id="IPR029062">
    <property type="entry name" value="Class_I_gatase-like"/>
</dbReference>
<evidence type="ECO:0008006" key="3">
    <source>
        <dbReference type="Google" id="ProtNLM"/>
    </source>
</evidence>
<sequence>MPARTAHRPGPDWQPKVVVDGRLATGQNPASAAPLAERVVELLAERRA</sequence>
<dbReference type="SUPFAM" id="SSF52317">
    <property type="entry name" value="Class I glutamine amidotransferase-like"/>
    <property type="match status" value="1"/>
</dbReference>
<accession>A0ABP6ZQE3</accession>
<dbReference type="EMBL" id="BAABDQ010000055">
    <property type="protein sequence ID" value="GAA3617103.1"/>
    <property type="molecule type" value="Genomic_DNA"/>
</dbReference>